<dbReference type="AlphaFoldDB" id="A0A9D4IA12"/>
<dbReference type="InterPro" id="IPR051484">
    <property type="entry name" value="Tensin_PTEN_phosphatase"/>
</dbReference>
<reference evidence="2" key="1">
    <citation type="journal article" date="2019" name="bioRxiv">
        <title>The Genome of the Zebra Mussel, Dreissena polymorpha: A Resource for Invasive Species Research.</title>
        <authorList>
            <person name="McCartney M.A."/>
            <person name="Auch B."/>
            <person name="Kono T."/>
            <person name="Mallez S."/>
            <person name="Zhang Y."/>
            <person name="Obille A."/>
            <person name="Becker A."/>
            <person name="Abrahante J.E."/>
            <person name="Garbe J."/>
            <person name="Badalamenti J.P."/>
            <person name="Herman A."/>
            <person name="Mangelson H."/>
            <person name="Liachko I."/>
            <person name="Sullivan S."/>
            <person name="Sone E.D."/>
            <person name="Koren S."/>
            <person name="Silverstein K.A.T."/>
            <person name="Beckman K.B."/>
            <person name="Gohl D.M."/>
        </authorList>
    </citation>
    <scope>NUCLEOTIDE SEQUENCE</scope>
    <source>
        <strain evidence="2">Duluth1</strain>
        <tissue evidence="2">Whole animal</tissue>
    </source>
</reference>
<dbReference type="InterPro" id="IPR013625">
    <property type="entry name" value="PTB"/>
</dbReference>
<reference evidence="2" key="2">
    <citation type="submission" date="2020-11" db="EMBL/GenBank/DDBJ databases">
        <authorList>
            <person name="McCartney M.A."/>
            <person name="Auch B."/>
            <person name="Kono T."/>
            <person name="Mallez S."/>
            <person name="Becker A."/>
            <person name="Gohl D.M."/>
            <person name="Silverstein K.A.T."/>
            <person name="Koren S."/>
            <person name="Bechman K.B."/>
            <person name="Herman A."/>
            <person name="Abrahante J.E."/>
            <person name="Garbe J."/>
        </authorList>
    </citation>
    <scope>NUCLEOTIDE SEQUENCE</scope>
    <source>
        <strain evidence="2">Duluth1</strain>
        <tissue evidence="2">Whole animal</tissue>
    </source>
</reference>
<feature type="domain" description="PTB" evidence="1">
    <location>
        <begin position="5"/>
        <end position="50"/>
    </location>
</feature>
<dbReference type="Proteomes" id="UP000828390">
    <property type="component" value="Unassembled WGS sequence"/>
</dbReference>
<dbReference type="EMBL" id="JAIWYP010000010">
    <property type="protein sequence ID" value="KAH3752498.1"/>
    <property type="molecule type" value="Genomic_DNA"/>
</dbReference>
<gene>
    <name evidence="2" type="ORF">DPMN_187116</name>
</gene>
<keyword evidence="3" id="KW-1185">Reference proteome</keyword>
<dbReference type="PANTHER" id="PTHR45734">
    <property type="entry name" value="TENSIN"/>
    <property type="match status" value="1"/>
</dbReference>
<dbReference type="GO" id="GO:0005925">
    <property type="term" value="C:focal adhesion"/>
    <property type="evidence" value="ECO:0007669"/>
    <property type="project" value="TreeGrafter"/>
</dbReference>
<evidence type="ECO:0000313" key="2">
    <source>
        <dbReference type="EMBL" id="KAH3752498.1"/>
    </source>
</evidence>
<accession>A0A9D4IA12</accession>
<comment type="caution">
    <text evidence="2">The sequence shown here is derived from an EMBL/GenBank/DDBJ whole genome shotgun (WGS) entry which is preliminary data.</text>
</comment>
<dbReference type="InterPro" id="IPR011993">
    <property type="entry name" value="PH-like_dom_sf"/>
</dbReference>
<organism evidence="2 3">
    <name type="scientific">Dreissena polymorpha</name>
    <name type="common">Zebra mussel</name>
    <name type="synonym">Mytilus polymorpha</name>
    <dbReference type="NCBI Taxonomy" id="45954"/>
    <lineage>
        <taxon>Eukaryota</taxon>
        <taxon>Metazoa</taxon>
        <taxon>Spiralia</taxon>
        <taxon>Lophotrochozoa</taxon>
        <taxon>Mollusca</taxon>
        <taxon>Bivalvia</taxon>
        <taxon>Autobranchia</taxon>
        <taxon>Heteroconchia</taxon>
        <taxon>Euheterodonta</taxon>
        <taxon>Imparidentia</taxon>
        <taxon>Neoheterodontei</taxon>
        <taxon>Myida</taxon>
        <taxon>Dreissenoidea</taxon>
        <taxon>Dreissenidae</taxon>
        <taxon>Dreissena</taxon>
    </lineage>
</organism>
<protein>
    <recommendedName>
        <fullName evidence="1">PTB domain-containing protein</fullName>
    </recommendedName>
</protein>
<evidence type="ECO:0000259" key="1">
    <source>
        <dbReference type="Pfam" id="PF08416"/>
    </source>
</evidence>
<dbReference type="SUPFAM" id="SSF50729">
    <property type="entry name" value="PH domain-like"/>
    <property type="match status" value="1"/>
</dbReference>
<proteinExistence type="predicted"/>
<name>A0A9D4IA12_DREPO</name>
<sequence>MFIYRVFGLVARKQGSLSDNTCHLFCELDHTHPAGAIVNFLTNVIMGQSKVKS</sequence>
<dbReference type="Pfam" id="PF08416">
    <property type="entry name" value="PTB"/>
    <property type="match status" value="1"/>
</dbReference>
<evidence type="ECO:0000313" key="3">
    <source>
        <dbReference type="Proteomes" id="UP000828390"/>
    </source>
</evidence>
<dbReference type="Gene3D" id="2.30.29.30">
    <property type="entry name" value="Pleckstrin-homology domain (PH domain)/Phosphotyrosine-binding domain (PTB)"/>
    <property type="match status" value="1"/>
</dbReference>
<dbReference type="PANTHER" id="PTHR45734:SF10">
    <property type="entry name" value="BLISTERY, ISOFORM A"/>
    <property type="match status" value="1"/>
</dbReference>